<sequence length="264" mass="27617">MYSGPVGVVVHLVAGLFGVGFLWHAASVARQRRAMTDPDAERIGDVTDGDAVALDGTVQAKANESGGAETVTAPLGGGECVFAAWRVEEFIGHELGEHSGWTEQASGYVTTPFELTDASGEITVEVVGEREVLGTEFDLADLDSPRKSVPVEADLPPEIQQFETAHDVPERTPADPAPPSSESGPTQGDRRYYVGTIETGDSLFVAGTATRSDRGSCAVSDETGESLLLSDSGREGATGERAGRAAVTGLVGVVLLWYTLQPAL</sequence>
<evidence type="ECO:0000256" key="1">
    <source>
        <dbReference type="SAM" id="MobiDB-lite"/>
    </source>
</evidence>
<keyword evidence="4" id="KW-1185">Reference proteome</keyword>
<gene>
    <name evidence="3" type="ORF">M0R89_06175</name>
</gene>
<keyword evidence="2" id="KW-1133">Transmembrane helix</keyword>
<dbReference type="GeneID" id="72184768"/>
<keyword evidence="2" id="KW-0472">Membrane</keyword>
<name>A0A8U0HXM0_9EURY</name>
<dbReference type="KEGG" id="halx:M0R89_06175"/>
<feature type="transmembrane region" description="Helical" evidence="2">
    <location>
        <begin position="6"/>
        <end position="26"/>
    </location>
</feature>
<protein>
    <submittedName>
        <fullName evidence="3">Uncharacterized protein</fullName>
    </submittedName>
</protein>
<accession>A0A8U0HXM0</accession>
<dbReference type="RefSeq" id="WP_248651686.1">
    <property type="nucleotide sequence ID" value="NZ_CP096659.1"/>
</dbReference>
<feature type="compositionally biased region" description="Basic and acidic residues" evidence="1">
    <location>
        <begin position="164"/>
        <end position="173"/>
    </location>
</feature>
<feature type="compositionally biased region" description="Basic and acidic residues" evidence="1">
    <location>
        <begin position="232"/>
        <end position="241"/>
    </location>
</feature>
<evidence type="ECO:0000256" key="2">
    <source>
        <dbReference type="SAM" id="Phobius"/>
    </source>
</evidence>
<reference evidence="3 4" key="1">
    <citation type="submission" date="2022-04" db="EMBL/GenBank/DDBJ databases">
        <title>Diverse halophilic archaea isolated from saline environments.</title>
        <authorList>
            <person name="Cui H.-L."/>
        </authorList>
    </citation>
    <scope>NUCLEOTIDE SEQUENCE [LARGE SCALE GENOMIC DNA]</scope>
    <source>
        <strain evidence="3 4">XZYJT49</strain>
    </source>
</reference>
<dbReference type="AlphaFoldDB" id="A0A8U0HXM0"/>
<feature type="region of interest" description="Disordered" evidence="1">
    <location>
        <begin position="164"/>
        <end position="191"/>
    </location>
</feature>
<feature type="region of interest" description="Disordered" evidence="1">
    <location>
        <begin position="211"/>
        <end position="241"/>
    </location>
</feature>
<dbReference type="EMBL" id="CP096659">
    <property type="protein sequence ID" value="UPV75648.1"/>
    <property type="molecule type" value="Genomic_DNA"/>
</dbReference>
<dbReference type="Proteomes" id="UP000830729">
    <property type="component" value="Chromosome"/>
</dbReference>
<proteinExistence type="predicted"/>
<evidence type="ECO:0000313" key="4">
    <source>
        <dbReference type="Proteomes" id="UP000830729"/>
    </source>
</evidence>
<organism evidence="3 4">
    <name type="scientific">Halorussus limi</name>
    <dbReference type="NCBI Taxonomy" id="2938695"/>
    <lineage>
        <taxon>Archaea</taxon>
        <taxon>Methanobacteriati</taxon>
        <taxon>Methanobacteriota</taxon>
        <taxon>Stenosarchaea group</taxon>
        <taxon>Halobacteria</taxon>
        <taxon>Halobacteriales</taxon>
        <taxon>Haladaptataceae</taxon>
        <taxon>Halorussus</taxon>
    </lineage>
</organism>
<evidence type="ECO:0000313" key="3">
    <source>
        <dbReference type="EMBL" id="UPV75648.1"/>
    </source>
</evidence>
<keyword evidence="2" id="KW-0812">Transmembrane</keyword>